<dbReference type="EMBL" id="LAZR01004280">
    <property type="protein sequence ID" value="KKN10073.1"/>
    <property type="molecule type" value="Genomic_DNA"/>
</dbReference>
<evidence type="ECO:0000313" key="1">
    <source>
        <dbReference type="EMBL" id="KKN10073.1"/>
    </source>
</evidence>
<accession>A0A0F9QY48</accession>
<proteinExistence type="predicted"/>
<gene>
    <name evidence="1" type="ORF">LCGC14_1040370</name>
</gene>
<protein>
    <submittedName>
        <fullName evidence="1">Uncharacterized protein</fullName>
    </submittedName>
</protein>
<sequence length="189" mass="21806">MSSEHIIRCAVCRNKPETIPAQISEANYQKTDPISLAIEDGTFNHENHLFTCMTCYIKIGMPSSPQLQGWQPSGFIFRLNHPDELFMFPRRFKDIDGHFDMNDEERNALFNRKEKERQLARLGFYFNAGGVRKNADGTNYDACTCDGLKPCVEHDVDTLSYSAFLADEEFKEFEKFQATIDENLKTWGK</sequence>
<organism evidence="1">
    <name type="scientific">marine sediment metagenome</name>
    <dbReference type="NCBI Taxonomy" id="412755"/>
    <lineage>
        <taxon>unclassified sequences</taxon>
        <taxon>metagenomes</taxon>
        <taxon>ecological metagenomes</taxon>
    </lineage>
</organism>
<reference evidence="1" key="1">
    <citation type="journal article" date="2015" name="Nature">
        <title>Complex archaea that bridge the gap between prokaryotes and eukaryotes.</title>
        <authorList>
            <person name="Spang A."/>
            <person name="Saw J.H."/>
            <person name="Jorgensen S.L."/>
            <person name="Zaremba-Niedzwiedzka K."/>
            <person name="Martijn J."/>
            <person name="Lind A.E."/>
            <person name="van Eijk R."/>
            <person name="Schleper C."/>
            <person name="Guy L."/>
            <person name="Ettema T.J."/>
        </authorList>
    </citation>
    <scope>NUCLEOTIDE SEQUENCE</scope>
</reference>
<dbReference type="AlphaFoldDB" id="A0A0F9QY48"/>
<comment type="caution">
    <text evidence="1">The sequence shown here is derived from an EMBL/GenBank/DDBJ whole genome shotgun (WGS) entry which is preliminary data.</text>
</comment>
<name>A0A0F9QY48_9ZZZZ</name>